<evidence type="ECO:0000256" key="5">
    <source>
        <dbReference type="ARBA" id="ARBA00022525"/>
    </source>
</evidence>
<keyword evidence="5" id="KW-0964">Secreted</keyword>
<organism evidence="9 10">
    <name type="scientific">Bugula neritina</name>
    <name type="common">Brown bryozoan</name>
    <name type="synonym">Sertularia neritina</name>
    <dbReference type="NCBI Taxonomy" id="10212"/>
    <lineage>
        <taxon>Eukaryota</taxon>
        <taxon>Metazoa</taxon>
        <taxon>Spiralia</taxon>
        <taxon>Lophotrochozoa</taxon>
        <taxon>Bryozoa</taxon>
        <taxon>Gymnolaemata</taxon>
        <taxon>Cheilostomatida</taxon>
        <taxon>Flustrina</taxon>
        <taxon>Buguloidea</taxon>
        <taxon>Bugulidae</taxon>
        <taxon>Bugula</taxon>
    </lineage>
</organism>
<name>A0A7J7IVN6_BUGNE</name>
<comment type="similarity">
    <text evidence="2">Belongs to the 7B2 family.</text>
</comment>
<evidence type="ECO:0000256" key="4">
    <source>
        <dbReference type="ARBA" id="ARBA00022448"/>
    </source>
</evidence>
<keyword evidence="10" id="KW-1185">Reference proteome</keyword>
<gene>
    <name evidence="9" type="ORF">EB796_024207</name>
</gene>
<dbReference type="GO" id="GO:0030141">
    <property type="term" value="C:secretory granule"/>
    <property type="evidence" value="ECO:0007669"/>
    <property type="project" value="InterPro"/>
</dbReference>
<keyword evidence="8" id="KW-0143">Chaperone</keyword>
<reference evidence="9" key="1">
    <citation type="submission" date="2020-06" db="EMBL/GenBank/DDBJ databases">
        <title>Draft genome of Bugula neritina, a colonial animal packing powerful symbionts and potential medicines.</title>
        <authorList>
            <person name="Rayko M."/>
        </authorList>
    </citation>
    <scope>NUCLEOTIDE SEQUENCE [LARGE SCALE GENOMIC DNA]</scope>
    <source>
        <strain evidence="9">Kwan_BN1</strain>
    </source>
</reference>
<dbReference type="GO" id="GO:0030234">
    <property type="term" value="F:enzyme regulator activity"/>
    <property type="evidence" value="ECO:0007669"/>
    <property type="project" value="TreeGrafter"/>
</dbReference>
<comment type="subcellular location">
    <subcellularLocation>
        <location evidence="1">Secreted</location>
    </subcellularLocation>
</comment>
<sequence>MPSQLPFSLLFTAHVRAQVPLRTLVLFNLWKHKSSVTMVTLSYLLISVVMLHGVHYAYTDDNWDSLLQGTDYRRLLQLYYNGVSKDFTSTTEVPYFLKARENLSAYQGSKVPQLNNWIKQRRPEIENSVVPSGFQYMSGGAGEGKQHLKPEGTVTNQQEVKTDATLPSYCRPPNPCPFGKTAADGCDENIPDTASFNKNYIQRQMLAGYCECDRDHMNAESCAEVKNGDISQSLDHMLDSILDKQFGSTDVENNPYSASAGEKRTALTAKKGSQHIIMKRSSGSDVRNVLNPYLTGLHLPIVAKKSPQTIEPEVLVYQMNVRQYTKNDYHRQLNIYNITLRKINLVA</sequence>
<keyword evidence="6" id="KW-0732">Signal</keyword>
<evidence type="ECO:0000313" key="10">
    <source>
        <dbReference type="Proteomes" id="UP000593567"/>
    </source>
</evidence>
<protein>
    <recommendedName>
        <fullName evidence="3">Neuroendocrine protein 7B2</fullName>
    </recommendedName>
</protein>
<dbReference type="PANTHER" id="PTHR12738">
    <property type="entry name" value="NEUROENDOCRINE PROTEIN 7B2"/>
    <property type="match status" value="1"/>
</dbReference>
<dbReference type="GO" id="GO:0005576">
    <property type="term" value="C:extracellular region"/>
    <property type="evidence" value="ECO:0007669"/>
    <property type="project" value="UniProtKB-SubCell"/>
</dbReference>
<dbReference type="AlphaFoldDB" id="A0A7J7IVN6"/>
<keyword evidence="7" id="KW-1015">Disulfide bond</keyword>
<accession>A0A7J7IVN6</accession>
<dbReference type="InterPro" id="IPR007945">
    <property type="entry name" value="Secretogranin_V"/>
</dbReference>
<dbReference type="EMBL" id="VXIV02003389">
    <property type="protein sequence ID" value="KAF6017491.1"/>
    <property type="molecule type" value="Genomic_DNA"/>
</dbReference>
<dbReference type="PANTHER" id="PTHR12738:SF0">
    <property type="entry name" value="NEUROENDOCRINE PROTEIN 7B2"/>
    <property type="match status" value="1"/>
</dbReference>
<evidence type="ECO:0000256" key="8">
    <source>
        <dbReference type="ARBA" id="ARBA00023186"/>
    </source>
</evidence>
<evidence type="ECO:0000313" key="9">
    <source>
        <dbReference type="EMBL" id="KAF6017491.1"/>
    </source>
</evidence>
<dbReference type="OrthoDB" id="9922675at2759"/>
<comment type="caution">
    <text evidence="9">The sequence shown here is derived from an EMBL/GenBank/DDBJ whole genome shotgun (WGS) entry which is preliminary data.</text>
</comment>
<dbReference type="Pfam" id="PF05281">
    <property type="entry name" value="Secretogranin_V"/>
    <property type="match status" value="1"/>
</dbReference>
<keyword evidence="4" id="KW-0813">Transport</keyword>
<proteinExistence type="inferred from homology"/>
<evidence type="ECO:0000256" key="7">
    <source>
        <dbReference type="ARBA" id="ARBA00023157"/>
    </source>
</evidence>
<dbReference type="GO" id="GO:0007218">
    <property type="term" value="P:neuropeptide signaling pathway"/>
    <property type="evidence" value="ECO:0007669"/>
    <property type="project" value="InterPro"/>
</dbReference>
<dbReference type="Proteomes" id="UP000593567">
    <property type="component" value="Unassembled WGS sequence"/>
</dbReference>
<evidence type="ECO:0000256" key="6">
    <source>
        <dbReference type="ARBA" id="ARBA00022729"/>
    </source>
</evidence>
<evidence type="ECO:0000256" key="1">
    <source>
        <dbReference type="ARBA" id="ARBA00004613"/>
    </source>
</evidence>
<evidence type="ECO:0000256" key="3">
    <source>
        <dbReference type="ARBA" id="ARBA00019589"/>
    </source>
</evidence>
<dbReference type="GO" id="GO:0046883">
    <property type="term" value="P:regulation of hormone secretion"/>
    <property type="evidence" value="ECO:0007669"/>
    <property type="project" value="TreeGrafter"/>
</dbReference>
<evidence type="ECO:0000256" key="2">
    <source>
        <dbReference type="ARBA" id="ARBA00006348"/>
    </source>
</evidence>